<reference evidence="2" key="1">
    <citation type="submission" date="2023-03" db="EMBL/GenBank/DDBJ databases">
        <title>Massive genome expansion in bonnet fungi (Mycena s.s.) driven by repeated elements and novel gene families across ecological guilds.</title>
        <authorList>
            <consortium name="Lawrence Berkeley National Laboratory"/>
            <person name="Harder C.B."/>
            <person name="Miyauchi S."/>
            <person name="Viragh M."/>
            <person name="Kuo A."/>
            <person name="Thoen E."/>
            <person name="Andreopoulos B."/>
            <person name="Lu D."/>
            <person name="Skrede I."/>
            <person name="Drula E."/>
            <person name="Henrissat B."/>
            <person name="Morin E."/>
            <person name="Kohler A."/>
            <person name="Barry K."/>
            <person name="LaButti K."/>
            <person name="Morin E."/>
            <person name="Salamov A."/>
            <person name="Lipzen A."/>
            <person name="Mereny Z."/>
            <person name="Hegedus B."/>
            <person name="Baldrian P."/>
            <person name="Stursova M."/>
            <person name="Weitz H."/>
            <person name="Taylor A."/>
            <person name="Grigoriev I.V."/>
            <person name="Nagy L.G."/>
            <person name="Martin F."/>
            <person name="Kauserud H."/>
        </authorList>
    </citation>
    <scope>NUCLEOTIDE SEQUENCE</scope>
    <source>
        <strain evidence="2">CBHHK067</strain>
    </source>
</reference>
<name>A0AAD7MC90_MYCRO</name>
<feature type="compositionally biased region" description="Low complexity" evidence="1">
    <location>
        <begin position="14"/>
        <end position="25"/>
    </location>
</feature>
<evidence type="ECO:0000313" key="3">
    <source>
        <dbReference type="Proteomes" id="UP001221757"/>
    </source>
</evidence>
<evidence type="ECO:0000313" key="2">
    <source>
        <dbReference type="EMBL" id="KAJ7710418.1"/>
    </source>
</evidence>
<feature type="compositionally biased region" description="Polar residues" evidence="1">
    <location>
        <begin position="61"/>
        <end position="72"/>
    </location>
</feature>
<keyword evidence="3" id="KW-1185">Reference proteome</keyword>
<sequence length="176" mass="17858">MEHAAPVSNVPMQASSAASATAHSTIEPTIAADGAPTHDAVSETSSAAAAPANSSDARNATSLTSSNKTFPRTTLVEAPHEDLDVASAPEHPLGATDLALLEASDAGAQDDVCSPEPPSPPLDALVRLVVQAADKLTASDTGETEAAATTLGMQVIRCIGLRVIKALWCSLAWVPL</sequence>
<feature type="region of interest" description="Disordered" evidence="1">
    <location>
        <begin position="1"/>
        <end position="89"/>
    </location>
</feature>
<gene>
    <name evidence="2" type="ORF">B0H17DRAFT_1123568</name>
</gene>
<dbReference type="AlphaFoldDB" id="A0AAD7MC90"/>
<dbReference type="EMBL" id="JARKIE010000001">
    <property type="protein sequence ID" value="KAJ7710418.1"/>
    <property type="molecule type" value="Genomic_DNA"/>
</dbReference>
<organism evidence="2 3">
    <name type="scientific">Mycena rosella</name>
    <name type="common">Pink bonnet</name>
    <name type="synonym">Agaricus rosellus</name>
    <dbReference type="NCBI Taxonomy" id="1033263"/>
    <lineage>
        <taxon>Eukaryota</taxon>
        <taxon>Fungi</taxon>
        <taxon>Dikarya</taxon>
        <taxon>Basidiomycota</taxon>
        <taxon>Agaricomycotina</taxon>
        <taxon>Agaricomycetes</taxon>
        <taxon>Agaricomycetidae</taxon>
        <taxon>Agaricales</taxon>
        <taxon>Marasmiineae</taxon>
        <taxon>Mycenaceae</taxon>
        <taxon>Mycena</taxon>
    </lineage>
</organism>
<proteinExistence type="predicted"/>
<evidence type="ECO:0000256" key="1">
    <source>
        <dbReference type="SAM" id="MobiDB-lite"/>
    </source>
</evidence>
<protein>
    <submittedName>
        <fullName evidence="2">Uncharacterized protein</fullName>
    </submittedName>
</protein>
<comment type="caution">
    <text evidence="2">The sequence shown here is derived from an EMBL/GenBank/DDBJ whole genome shotgun (WGS) entry which is preliminary data.</text>
</comment>
<feature type="compositionally biased region" description="Low complexity" evidence="1">
    <location>
        <begin position="42"/>
        <end position="60"/>
    </location>
</feature>
<accession>A0AAD7MC90</accession>
<dbReference type="Proteomes" id="UP001221757">
    <property type="component" value="Unassembled WGS sequence"/>
</dbReference>